<dbReference type="Proteomes" id="UP001165082">
    <property type="component" value="Unassembled WGS sequence"/>
</dbReference>
<reference evidence="1" key="1">
    <citation type="submission" date="2022-07" db="EMBL/GenBank/DDBJ databases">
        <title>Genome analysis of Parmales, a sister group of diatoms, reveals the evolutionary specialization of diatoms from phago-mixotrophs to photoautotrophs.</title>
        <authorList>
            <person name="Ban H."/>
            <person name="Sato S."/>
            <person name="Yoshikawa S."/>
            <person name="Kazumasa Y."/>
            <person name="Nakamura Y."/>
            <person name="Ichinomiya M."/>
            <person name="Saitoh K."/>
            <person name="Sato N."/>
            <person name="Blanc-Mathieu R."/>
            <person name="Endo H."/>
            <person name="Kuwata A."/>
            <person name="Ogata H."/>
        </authorList>
    </citation>
    <scope>NUCLEOTIDE SEQUENCE</scope>
</reference>
<comment type="caution">
    <text evidence="1">The sequence shown here is derived from an EMBL/GenBank/DDBJ whole genome shotgun (WGS) entry which is preliminary data.</text>
</comment>
<organism evidence="1 2">
    <name type="scientific">Triparma retinervis</name>
    <dbReference type="NCBI Taxonomy" id="2557542"/>
    <lineage>
        <taxon>Eukaryota</taxon>
        <taxon>Sar</taxon>
        <taxon>Stramenopiles</taxon>
        <taxon>Ochrophyta</taxon>
        <taxon>Bolidophyceae</taxon>
        <taxon>Parmales</taxon>
        <taxon>Triparmaceae</taxon>
        <taxon>Triparma</taxon>
    </lineage>
</organism>
<evidence type="ECO:0000313" key="1">
    <source>
        <dbReference type="EMBL" id="GMI21743.1"/>
    </source>
</evidence>
<name>A0A9W7L1F8_9STRA</name>
<dbReference type="OrthoDB" id="190768at2759"/>
<evidence type="ECO:0000313" key="2">
    <source>
        <dbReference type="Proteomes" id="UP001165082"/>
    </source>
</evidence>
<sequence>MKKTIETIRDQDQNPRLILSSTWRCDASAKDELKGLFQTWSIEWDPNDITDPSFHESRQAEILRDFDRRVGDKVGSADFLIIDDDEDVWTNTKQANRVEGKAIKCASQYGLRWSDAEDVLIARGWLTRIKK</sequence>
<protein>
    <submittedName>
        <fullName evidence="1">Uncharacterized protein</fullName>
    </submittedName>
</protein>
<accession>A0A9W7L1F8</accession>
<dbReference type="EMBL" id="BRXZ01008116">
    <property type="protein sequence ID" value="GMI21743.1"/>
    <property type="molecule type" value="Genomic_DNA"/>
</dbReference>
<dbReference type="AlphaFoldDB" id="A0A9W7L1F8"/>
<proteinExistence type="predicted"/>
<dbReference type="Pfam" id="PF18143">
    <property type="entry name" value="HAD_SAK_2"/>
    <property type="match status" value="1"/>
</dbReference>
<keyword evidence="2" id="KW-1185">Reference proteome</keyword>
<gene>
    <name evidence="1" type="ORF">TrRE_jg6353</name>
</gene>